<name>A0ABP9R391_9PSEU</name>
<sequence length="536" mass="57462">MIDEVPVTIFTARTVHAQAGRPVEAFAVTGERIGAVGELAGLRERYPAAAVRDFGPATVVPGFHDAHMHIGLTAEDLLHLDLSHAAVGSMDNLLATVREGARAKGPGEWLRGARFDDAKTGRLTRHELDAAAGDVPTIVTHVAAHWGVANSAALRELGYHEDSEPPAGGEFGRDADNRLDGRLVERALLDVLYPATSRTESPIRPSSPEERLVGLRRATEMFHAAGLTSICDALASPADIALLRRAQRAGELTLRTSLLVAVDHYAKVRELGVGSGFGDDRLRIIGVKGFVDGAIGGRTCLLSEPFCDSDYRGIQITDTEELHRSIAQVHADGNQMAVHANGDQAIRLLLDAYEEAAHTNPRPGLRHRIEHCTLIDEEILRRMRALDAIAVPFAGYPAYHGGALESWYGPERTSRMFAHRSFLDAGITVAGSSDYPCGPFEPLLGLQSMVTRRGMDDGITVGAAQRVTAAEALEIYTVGSAEACGEAGRKGRLAPGYLADFVVLDRDPLAADPEDLAAVPVAHTYVGGTPVWSRQT</sequence>
<proteinExistence type="predicted"/>
<dbReference type="PANTHER" id="PTHR22642">
    <property type="entry name" value="IMIDAZOLONEPROPIONASE"/>
    <property type="match status" value="1"/>
</dbReference>
<dbReference type="RefSeq" id="WP_185063741.1">
    <property type="nucleotide sequence ID" value="NZ_BAABJP010000045.1"/>
</dbReference>
<dbReference type="Proteomes" id="UP001428817">
    <property type="component" value="Unassembled WGS sequence"/>
</dbReference>
<dbReference type="SUPFAM" id="SSF51556">
    <property type="entry name" value="Metallo-dependent hydrolases"/>
    <property type="match status" value="1"/>
</dbReference>
<evidence type="ECO:0000313" key="3">
    <source>
        <dbReference type="Proteomes" id="UP001428817"/>
    </source>
</evidence>
<feature type="domain" description="Amidohydrolase 3" evidence="1">
    <location>
        <begin position="57"/>
        <end position="531"/>
    </location>
</feature>
<dbReference type="EMBL" id="BAABJP010000045">
    <property type="protein sequence ID" value="GAA5171122.1"/>
    <property type="molecule type" value="Genomic_DNA"/>
</dbReference>
<evidence type="ECO:0000313" key="2">
    <source>
        <dbReference type="EMBL" id="GAA5171122.1"/>
    </source>
</evidence>
<gene>
    <name evidence="2" type="ORF">GCM10023321_69270</name>
</gene>
<dbReference type="SUPFAM" id="SSF51338">
    <property type="entry name" value="Composite domain of metallo-dependent hydrolases"/>
    <property type="match status" value="2"/>
</dbReference>
<dbReference type="Pfam" id="PF07969">
    <property type="entry name" value="Amidohydro_3"/>
    <property type="match status" value="1"/>
</dbReference>
<dbReference type="InterPro" id="IPR033932">
    <property type="entry name" value="YtcJ-like"/>
</dbReference>
<dbReference type="Gene3D" id="3.10.310.70">
    <property type="match status" value="1"/>
</dbReference>
<dbReference type="InterPro" id="IPR032466">
    <property type="entry name" value="Metal_Hydrolase"/>
</dbReference>
<comment type="caution">
    <text evidence="2">The sequence shown here is derived from an EMBL/GenBank/DDBJ whole genome shotgun (WGS) entry which is preliminary data.</text>
</comment>
<keyword evidence="3" id="KW-1185">Reference proteome</keyword>
<reference evidence="3" key="1">
    <citation type="journal article" date="2019" name="Int. J. Syst. Evol. Microbiol.">
        <title>The Global Catalogue of Microorganisms (GCM) 10K type strain sequencing project: providing services to taxonomists for standard genome sequencing and annotation.</title>
        <authorList>
            <consortium name="The Broad Institute Genomics Platform"/>
            <consortium name="The Broad Institute Genome Sequencing Center for Infectious Disease"/>
            <person name="Wu L."/>
            <person name="Ma J."/>
        </authorList>
    </citation>
    <scope>NUCLEOTIDE SEQUENCE [LARGE SCALE GENOMIC DNA]</scope>
    <source>
        <strain evidence="3">JCM 18303</strain>
    </source>
</reference>
<evidence type="ECO:0000259" key="1">
    <source>
        <dbReference type="Pfam" id="PF07969"/>
    </source>
</evidence>
<dbReference type="CDD" id="cd01300">
    <property type="entry name" value="YtcJ_like"/>
    <property type="match status" value="1"/>
</dbReference>
<dbReference type="InterPro" id="IPR011059">
    <property type="entry name" value="Metal-dep_hydrolase_composite"/>
</dbReference>
<dbReference type="InterPro" id="IPR013108">
    <property type="entry name" value="Amidohydro_3"/>
</dbReference>
<organism evidence="2 3">
    <name type="scientific">Pseudonocardia eucalypti</name>
    <dbReference type="NCBI Taxonomy" id="648755"/>
    <lineage>
        <taxon>Bacteria</taxon>
        <taxon>Bacillati</taxon>
        <taxon>Actinomycetota</taxon>
        <taxon>Actinomycetes</taxon>
        <taxon>Pseudonocardiales</taxon>
        <taxon>Pseudonocardiaceae</taxon>
        <taxon>Pseudonocardia</taxon>
    </lineage>
</organism>
<dbReference type="Gene3D" id="2.30.40.10">
    <property type="entry name" value="Urease, subunit C, domain 1"/>
    <property type="match status" value="1"/>
</dbReference>
<dbReference type="Gene3D" id="3.20.20.140">
    <property type="entry name" value="Metal-dependent hydrolases"/>
    <property type="match status" value="1"/>
</dbReference>
<dbReference type="PANTHER" id="PTHR22642:SF2">
    <property type="entry name" value="PROTEIN LONG AFTER FAR-RED 3"/>
    <property type="match status" value="1"/>
</dbReference>
<accession>A0ABP9R391</accession>
<protein>
    <submittedName>
        <fullName evidence="2">Amidohydrolase</fullName>
    </submittedName>
</protein>